<dbReference type="GO" id="GO:0016020">
    <property type="term" value="C:membrane"/>
    <property type="evidence" value="ECO:0007669"/>
    <property type="project" value="InterPro"/>
</dbReference>
<dbReference type="SUPFAM" id="SSF58104">
    <property type="entry name" value="Methyl-accepting chemotaxis protein (MCP) signaling domain"/>
    <property type="match status" value="1"/>
</dbReference>
<dbReference type="RefSeq" id="WP_200355685.1">
    <property type="nucleotide sequence ID" value="NZ_JAENIL010000018.1"/>
</dbReference>
<dbReference type="EMBL" id="JAENIL010000018">
    <property type="protein sequence ID" value="MBK1877470.1"/>
    <property type="molecule type" value="Genomic_DNA"/>
</dbReference>
<evidence type="ECO:0000313" key="3">
    <source>
        <dbReference type="EMBL" id="MBK1877470.1"/>
    </source>
</evidence>
<evidence type="ECO:0000259" key="2">
    <source>
        <dbReference type="PROSITE" id="PS50111"/>
    </source>
</evidence>
<proteinExistence type="predicted"/>
<dbReference type="AlphaFoldDB" id="A0A934RXV3"/>
<comment type="caution">
    <text evidence="3">The sequence shown here is derived from an EMBL/GenBank/DDBJ whole genome shotgun (WGS) entry which is preliminary data.</text>
</comment>
<organism evidence="3 4">
    <name type="scientific">Pelagicoccus mobilis</name>
    <dbReference type="NCBI Taxonomy" id="415221"/>
    <lineage>
        <taxon>Bacteria</taxon>
        <taxon>Pseudomonadati</taxon>
        <taxon>Verrucomicrobiota</taxon>
        <taxon>Opitutia</taxon>
        <taxon>Puniceicoccales</taxon>
        <taxon>Pelagicoccaceae</taxon>
        <taxon>Pelagicoccus</taxon>
    </lineage>
</organism>
<evidence type="ECO:0000313" key="4">
    <source>
        <dbReference type="Proteomes" id="UP000617628"/>
    </source>
</evidence>
<keyword evidence="1" id="KW-0807">Transducer</keyword>
<reference evidence="3" key="1">
    <citation type="submission" date="2021-01" db="EMBL/GenBank/DDBJ databases">
        <title>Modified the classification status of verrucomicrobia.</title>
        <authorList>
            <person name="Feng X."/>
        </authorList>
    </citation>
    <scope>NUCLEOTIDE SEQUENCE</scope>
    <source>
        <strain evidence="3">KCTC 13126</strain>
    </source>
</reference>
<protein>
    <recommendedName>
        <fullName evidence="2">Methyl-accepting transducer domain-containing protein</fullName>
    </recommendedName>
</protein>
<dbReference type="Proteomes" id="UP000617628">
    <property type="component" value="Unassembled WGS sequence"/>
</dbReference>
<dbReference type="Gene3D" id="1.10.287.950">
    <property type="entry name" value="Methyl-accepting chemotaxis protein"/>
    <property type="match status" value="1"/>
</dbReference>
<accession>A0A934RXV3</accession>
<dbReference type="InterPro" id="IPR004089">
    <property type="entry name" value="MCPsignal_dom"/>
</dbReference>
<dbReference type="PROSITE" id="PS50111">
    <property type="entry name" value="CHEMOTAXIS_TRANSDUC_2"/>
    <property type="match status" value="1"/>
</dbReference>
<gene>
    <name evidence="3" type="ORF">JIN87_11375</name>
</gene>
<keyword evidence="4" id="KW-1185">Reference proteome</keyword>
<name>A0A934RXV3_9BACT</name>
<dbReference type="GO" id="GO:0007165">
    <property type="term" value="P:signal transduction"/>
    <property type="evidence" value="ECO:0007669"/>
    <property type="project" value="UniProtKB-KW"/>
</dbReference>
<evidence type="ECO:0000256" key="1">
    <source>
        <dbReference type="PROSITE-ProRule" id="PRU00284"/>
    </source>
</evidence>
<sequence>MFREQVLLSDSLLEQGTRISNFGKSSEGNKSVFQQAIELINSTLEFVQDSSEKTAGLLEAFEQYQQKTATVKRGENQLSQTLIPLQIIERLFRIESSTLPVEIQSAFDSLTEEISNLHNQMRLSLSEQFEELARTERQTIETKSFLEQHSKSLSENISAAAQNTQQTILNLEKLIEEGTHRASLLEQSAKELSYETNQVMVGLQFQDVLRQKTDHVNEAISRLSSIIESPTTTKREKISQVYCICEIEDLQVNAIEEDLKEASRTISSSISTILERLHNIDTINLSDAALKNLTRSNREIVDTLLETLELAFELVDQAVNGIAVIHKAISKFEGAASDVSTTLRGIAIDIRLIALNAQIQAAQAGTGTGLEVLSEETCKLSESSEKYTQSIGDELSELIALFSEIEKQCGTIQQRTEEHFSSTRSDRETLKGKLLQSHNETSDALNEMVNVLELSRKNAVEMRSHGQVSDVPKTSIHELSETLTLAREFAKKKTTPSEIERARNSQEIRALQSQYTMASERSIHTSVLSGSGFESENAATEADFEEVELF</sequence>
<feature type="domain" description="Methyl-accepting transducer" evidence="2">
    <location>
        <begin position="315"/>
        <end position="398"/>
    </location>
</feature>